<feature type="region of interest" description="Disordered" evidence="6">
    <location>
        <begin position="82"/>
        <end position="108"/>
    </location>
</feature>
<dbReference type="PANTHER" id="PTHR45767">
    <property type="entry name" value="FORKHEAD BOX PROTEIN O"/>
    <property type="match status" value="1"/>
</dbReference>
<comment type="caution">
    <text evidence="8">The sequence shown here is derived from an EMBL/GenBank/DDBJ whole genome shotgun (WGS) entry which is preliminary data.</text>
</comment>
<dbReference type="InterPro" id="IPR032067">
    <property type="entry name" value="FOXO-TAD"/>
</dbReference>
<sequence>MRVQNEGTGKSSWWMINPDAKPGKSARRRATSMETSKFEKRRGRVKKKVEALRNCGLQTDATPSPSSSVSEGLDLFPDSPLHSTSNFQLSPDFRPRASSNASSVGRLSPIPAIPSEPDWTPNFVSTYSPEQLAGNLAETMKLESYQMYQTPQSSNHQLQNVPPPSYFETQYQRSNSHRTASSAYVIPSSGQSKIHQGCPIHRLQSCSCRMNSNSVGDITSNYQQTDSNISSLVGATQSQQSSQQQQQQQSKHQQQQRRQQKDEQSQHRQQQQQNCIEYLIQSQQRQQRQNHPETNNPNSSELSNSCASTASTMMGQLMGALNNTTLLDDLNINIEGLQGGFDCNVDEVIKHELSMDGTLDFNFQHSIIDSSSIDVSTGDITQSNTILPNNQVDSASSNTQTVVYPTSNTTAPTAPPSWVH</sequence>
<keyword evidence="9" id="KW-1185">Reference proteome</keyword>
<name>A0AA39EVJ8_9HYME</name>
<comment type="subcellular location">
    <subcellularLocation>
        <location evidence="1">Nucleus</location>
    </subcellularLocation>
</comment>
<dbReference type="AlphaFoldDB" id="A0AA39EVJ8"/>
<evidence type="ECO:0000256" key="4">
    <source>
        <dbReference type="ARBA" id="ARBA00023163"/>
    </source>
</evidence>
<feature type="compositionally biased region" description="Polar residues" evidence="6">
    <location>
        <begin position="1"/>
        <end position="11"/>
    </location>
</feature>
<feature type="region of interest" description="Disordered" evidence="6">
    <location>
        <begin position="232"/>
        <end position="306"/>
    </location>
</feature>
<evidence type="ECO:0000256" key="2">
    <source>
        <dbReference type="ARBA" id="ARBA00022473"/>
    </source>
</evidence>
<feature type="compositionally biased region" description="Polar residues" evidence="6">
    <location>
        <begin position="292"/>
        <end position="306"/>
    </location>
</feature>
<organism evidence="8 9">
    <name type="scientific">Microctonus aethiopoides</name>
    <dbReference type="NCBI Taxonomy" id="144406"/>
    <lineage>
        <taxon>Eukaryota</taxon>
        <taxon>Metazoa</taxon>
        <taxon>Ecdysozoa</taxon>
        <taxon>Arthropoda</taxon>
        <taxon>Hexapoda</taxon>
        <taxon>Insecta</taxon>
        <taxon>Pterygota</taxon>
        <taxon>Neoptera</taxon>
        <taxon>Endopterygota</taxon>
        <taxon>Hymenoptera</taxon>
        <taxon>Apocrita</taxon>
        <taxon>Ichneumonoidea</taxon>
        <taxon>Braconidae</taxon>
        <taxon>Euphorinae</taxon>
        <taxon>Microctonus</taxon>
    </lineage>
</organism>
<evidence type="ECO:0000256" key="6">
    <source>
        <dbReference type="SAM" id="MobiDB-lite"/>
    </source>
</evidence>
<feature type="compositionally biased region" description="Polar residues" evidence="6">
    <location>
        <begin position="170"/>
        <end position="194"/>
    </location>
</feature>
<proteinExistence type="predicted"/>
<feature type="region of interest" description="Disordered" evidence="6">
    <location>
        <begin position="387"/>
        <end position="420"/>
    </location>
</feature>
<keyword evidence="4" id="KW-0804">Transcription</keyword>
<reference evidence="8" key="1">
    <citation type="journal article" date="2023" name="bioRxiv">
        <title>Scaffold-level genome assemblies of two parasitoid biocontrol wasps reveal the parthenogenesis mechanism and an associated novel virus.</title>
        <authorList>
            <person name="Inwood S."/>
            <person name="Skelly J."/>
            <person name="Guhlin J."/>
            <person name="Harrop T."/>
            <person name="Goldson S."/>
            <person name="Dearden P."/>
        </authorList>
    </citation>
    <scope>NUCLEOTIDE SEQUENCE</scope>
    <source>
        <strain evidence="8">Irish</strain>
        <tissue evidence="8">Whole body</tissue>
    </source>
</reference>
<dbReference type="PANTHER" id="PTHR45767:SF2">
    <property type="entry name" value="FORKHEAD BOX PROTEIN O"/>
    <property type="match status" value="1"/>
</dbReference>
<keyword evidence="5" id="KW-0539">Nucleus</keyword>
<evidence type="ECO:0000313" key="8">
    <source>
        <dbReference type="EMBL" id="KAK0157604.1"/>
    </source>
</evidence>
<keyword evidence="3" id="KW-0805">Transcription regulation</keyword>
<dbReference type="Proteomes" id="UP001168990">
    <property type="component" value="Unassembled WGS sequence"/>
</dbReference>
<evidence type="ECO:0000259" key="7">
    <source>
        <dbReference type="Pfam" id="PF16676"/>
    </source>
</evidence>
<reference evidence="8" key="2">
    <citation type="submission" date="2023-03" db="EMBL/GenBank/DDBJ databases">
        <authorList>
            <person name="Inwood S.N."/>
            <person name="Skelly J.G."/>
            <person name="Guhlin J."/>
            <person name="Harrop T.W.R."/>
            <person name="Goldson S.G."/>
            <person name="Dearden P.K."/>
        </authorList>
    </citation>
    <scope>NUCLEOTIDE SEQUENCE</scope>
    <source>
        <strain evidence="8">Irish</strain>
        <tissue evidence="8">Whole body</tissue>
    </source>
</reference>
<evidence type="ECO:0000256" key="1">
    <source>
        <dbReference type="ARBA" id="ARBA00004123"/>
    </source>
</evidence>
<evidence type="ECO:0000256" key="3">
    <source>
        <dbReference type="ARBA" id="ARBA00023015"/>
    </source>
</evidence>
<evidence type="ECO:0000313" key="9">
    <source>
        <dbReference type="Proteomes" id="UP001168990"/>
    </source>
</evidence>
<feature type="domain" description="FOXO protein transactivation" evidence="7">
    <location>
        <begin position="328"/>
        <end position="364"/>
    </location>
</feature>
<dbReference type="GO" id="GO:0000981">
    <property type="term" value="F:DNA-binding transcription factor activity, RNA polymerase II-specific"/>
    <property type="evidence" value="ECO:0007669"/>
    <property type="project" value="TreeGrafter"/>
</dbReference>
<dbReference type="EMBL" id="JAQQBS010001425">
    <property type="protein sequence ID" value="KAK0157604.1"/>
    <property type="molecule type" value="Genomic_DNA"/>
</dbReference>
<keyword evidence="2" id="KW-0217">Developmental protein</keyword>
<accession>A0AA39EVJ8</accession>
<dbReference type="GO" id="GO:0005634">
    <property type="term" value="C:nucleus"/>
    <property type="evidence" value="ECO:0007669"/>
    <property type="project" value="UniProtKB-SubCell"/>
</dbReference>
<gene>
    <name evidence="8" type="ORF">PV328_011324</name>
</gene>
<feature type="compositionally biased region" description="Polar residues" evidence="6">
    <location>
        <begin position="387"/>
        <end position="404"/>
    </location>
</feature>
<evidence type="ECO:0000256" key="5">
    <source>
        <dbReference type="ARBA" id="ARBA00023242"/>
    </source>
</evidence>
<feature type="region of interest" description="Disordered" evidence="6">
    <location>
        <begin position="170"/>
        <end position="196"/>
    </location>
</feature>
<feature type="region of interest" description="Disordered" evidence="6">
    <location>
        <begin position="1"/>
        <end position="47"/>
    </location>
</feature>
<dbReference type="GO" id="GO:0000978">
    <property type="term" value="F:RNA polymerase II cis-regulatory region sequence-specific DNA binding"/>
    <property type="evidence" value="ECO:0007669"/>
    <property type="project" value="TreeGrafter"/>
</dbReference>
<feature type="compositionally biased region" description="Low complexity" evidence="6">
    <location>
        <begin position="237"/>
        <end position="257"/>
    </location>
</feature>
<dbReference type="Pfam" id="PF16676">
    <property type="entry name" value="FOXO-TAD"/>
    <property type="match status" value="1"/>
</dbReference>
<protein>
    <recommendedName>
        <fullName evidence="7">FOXO protein transactivation domain-containing protein</fullName>
    </recommendedName>
</protein>